<comment type="caution">
    <text evidence="3">The sequence shown here is derived from an EMBL/GenBank/DDBJ whole genome shotgun (WGS) entry which is preliminary data.</text>
</comment>
<dbReference type="Gene3D" id="3.30.2130.10">
    <property type="entry name" value="VC0802-like"/>
    <property type="match status" value="1"/>
</dbReference>
<keyword evidence="1" id="KW-0472">Membrane</keyword>
<reference evidence="3" key="1">
    <citation type="submission" date="2017-02" db="EMBL/GenBank/DDBJ databases">
        <title>Delving into the versatile metabolic prowess of the omnipresent phylum Bacteroidetes.</title>
        <authorList>
            <person name="Nobu M.K."/>
            <person name="Mei R."/>
            <person name="Narihiro T."/>
            <person name="Kuroda K."/>
            <person name="Liu W.-T."/>
        </authorList>
    </citation>
    <scope>NUCLEOTIDE SEQUENCE</scope>
    <source>
        <strain evidence="3">ADurb.Bin280</strain>
    </source>
</reference>
<accession>A0A1V5SEJ2</accession>
<evidence type="ECO:0000256" key="1">
    <source>
        <dbReference type="SAM" id="Phobius"/>
    </source>
</evidence>
<evidence type="ECO:0000259" key="2">
    <source>
        <dbReference type="Pfam" id="PF13840"/>
    </source>
</evidence>
<dbReference type="InterPro" id="IPR027795">
    <property type="entry name" value="CASTOR_ACT_dom"/>
</dbReference>
<name>A0A1V5SEJ2_9BACT</name>
<dbReference type="Pfam" id="PF13840">
    <property type="entry name" value="ACT_7"/>
    <property type="match status" value="1"/>
</dbReference>
<gene>
    <name evidence="3" type="ORF">BWY43_00289</name>
</gene>
<dbReference type="AlphaFoldDB" id="A0A1V5SEJ2"/>
<evidence type="ECO:0000313" key="3">
    <source>
        <dbReference type="EMBL" id="OQA52918.1"/>
    </source>
</evidence>
<protein>
    <recommendedName>
        <fullName evidence="2">CASTOR ACT domain-containing protein</fullName>
    </recommendedName>
</protein>
<organism evidence="3">
    <name type="scientific">candidate division WS2 bacterium ADurb.Bin280</name>
    <dbReference type="NCBI Taxonomy" id="1852829"/>
    <lineage>
        <taxon>Bacteria</taxon>
        <taxon>candidate division WS2</taxon>
    </lineage>
</organism>
<dbReference type="InterPro" id="IPR045865">
    <property type="entry name" value="ACT-like_dom_sf"/>
</dbReference>
<proteinExistence type="predicted"/>
<keyword evidence="1" id="KW-0812">Transmembrane</keyword>
<feature type="domain" description="CASTOR ACT" evidence="2">
    <location>
        <begin position="84"/>
        <end position="142"/>
    </location>
</feature>
<sequence length="150" mass="16878">MQTARIEPLKQMLKSKLFIMDKDLAEIIKNSTYSVISGTYKYLKIKNPPKAGEHFAVIEDQDEITVVTTSEKAKQLSVSQINEKNYALIALNVSIPFYSVGFLSGISGAIARRNMNILIISTFSRDYILVDYKRVKEAQDALDTLGLKQL</sequence>
<dbReference type="EMBL" id="MWBO01000017">
    <property type="protein sequence ID" value="OQA52918.1"/>
    <property type="molecule type" value="Genomic_DNA"/>
</dbReference>
<feature type="transmembrane region" description="Helical" evidence="1">
    <location>
        <begin position="86"/>
        <end position="111"/>
    </location>
</feature>
<dbReference type="SUPFAM" id="SSF55021">
    <property type="entry name" value="ACT-like"/>
    <property type="match status" value="1"/>
</dbReference>
<keyword evidence="1" id="KW-1133">Transmembrane helix</keyword>
<dbReference type="Proteomes" id="UP000485367">
    <property type="component" value="Unassembled WGS sequence"/>
</dbReference>